<dbReference type="SUPFAM" id="SSF53474">
    <property type="entry name" value="alpha/beta-Hydrolases"/>
    <property type="match status" value="1"/>
</dbReference>
<dbReference type="GO" id="GO:0005829">
    <property type="term" value="C:cytosol"/>
    <property type="evidence" value="ECO:0007669"/>
    <property type="project" value="TreeGrafter"/>
</dbReference>
<dbReference type="GO" id="GO:0070012">
    <property type="term" value="F:oligopeptidase activity"/>
    <property type="evidence" value="ECO:0007669"/>
    <property type="project" value="TreeGrafter"/>
</dbReference>
<accession>A0A4Z1C9L1</accession>
<dbReference type="SUPFAM" id="SSF50993">
    <property type="entry name" value="Peptidase/esterase 'gauge' domain"/>
    <property type="match status" value="1"/>
</dbReference>
<dbReference type="Pfam" id="PF00326">
    <property type="entry name" value="Peptidase_S9"/>
    <property type="match status" value="1"/>
</dbReference>
<dbReference type="PANTHER" id="PTHR42881:SF13">
    <property type="entry name" value="PROLYL ENDOPEPTIDASE"/>
    <property type="match status" value="1"/>
</dbReference>
<dbReference type="OrthoDB" id="9801421at2"/>
<reference evidence="2 3" key="1">
    <citation type="submission" date="2019-03" db="EMBL/GenBank/DDBJ databases">
        <authorList>
            <person name="Li J."/>
        </authorList>
    </citation>
    <scope>NUCLEOTIDE SEQUENCE [LARGE SCALE GENOMIC DNA]</scope>
    <source>
        <strain evidence="2 3">3058</strain>
    </source>
</reference>
<dbReference type="Gene3D" id="2.130.10.120">
    <property type="entry name" value="Prolyl oligopeptidase, N-terminal domain"/>
    <property type="match status" value="1"/>
</dbReference>
<proteinExistence type="predicted"/>
<protein>
    <submittedName>
        <fullName evidence="2">S9 family peptidase</fullName>
    </submittedName>
</protein>
<dbReference type="GO" id="GO:0006508">
    <property type="term" value="P:proteolysis"/>
    <property type="evidence" value="ECO:0007669"/>
    <property type="project" value="InterPro"/>
</dbReference>
<evidence type="ECO:0000313" key="3">
    <source>
        <dbReference type="Proteomes" id="UP000297972"/>
    </source>
</evidence>
<dbReference type="RefSeq" id="WP_135817494.1">
    <property type="nucleotide sequence ID" value="NZ_SRPG01000079.1"/>
</dbReference>
<keyword evidence="3" id="KW-1185">Reference proteome</keyword>
<gene>
    <name evidence="2" type="ORF">E4L95_09950</name>
</gene>
<organism evidence="2 3">
    <name type="scientific">Paracoccus liaowanqingii</name>
    <dbReference type="NCBI Taxonomy" id="2560053"/>
    <lineage>
        <taxon>Bacteria</taxon>
        <taxon>Pseudomonadati</taxon>
        <taxon>Pseudomonadota</taxon>
        <taxon>Alphaproteobacteria</taxon>
        <taxon>Rhodobacterales</taxon>
        <taxon>Paracoccaceae</taxon>
        <taxon>Paracoccus</taxon>
    </lineage>
</organism>
<sequence>MPDDLDLDDPEAPRSTALVAQGNAEVARRLHDEVFEADRQRLRAILEEDDKLFLCGKGGGHLYDFHQNAKHPRGLWRRIPDDLTPAPDAPWQTVFDLDAYCRETGQEWAWRGPVGRPDRGRAMMMLSRDGSDMLVGREFDLTALDFVPGGFETPLARQWVAWQGPDRLLVFAATDPRHATRSGWQRTVRAWTRGTALDDAPVIFEAAPDDVQAMASYLPGEGEGDGTLLLSAHHTIQSSTLAVERNGRRVVLDLPRLAPKFANDRFVVWEPQEDGDHPAGATVLRRFDGPPLERVIFVPGPRSGTNQLLMTRDWLVMTGHDDLRPWLRVLDLRQPEGPLRDLPLPAEASTVWILWHAIDPDAEGARDMRLNIWAEGQLLPPSLYRIDLDTLTEVPQPHLVASSKPSFDASGMQAHLLQARSGDGTQVPYHLALPKAAVQGPVPVVVQAYGGYGIPMPVPYLKFDGPALLDRGIGVAVAHLRGGGEFGPSWHRQAMGPKRPTSFDDCVAVAWDLVARGIAPPGGVGFVGGSNGGLLAAVMATRNPANWGAIKADVPVTDMLRFHLYPAGAAWIEEYGNPDIPEDAAYLRAYSPLHQVRPRAEVAYPPILIDAPAHDDRVDPAHARRFALKLQEAGQDVMLRTSETGGHGGGETSDRAATDIALTAAFFRRMLAGA</sequence>
<dbReference type="AlphaFoldDB" id="A0A4Z1C9L1"/>
<evidence type="ECO:0000259" key="1">
    <source>
        <dbReference type="Pfam" id="PF00326"/>
    </source>
</evidence>
<dbReference type="InterPro" id="IPR002470">
    <property type="entry name" value="Peptidase_S9A"/>
</dbReference>
<dbReference type="InterPro" id="IPR029058">
    <property type="entry name" value="AB_hydrolase_fold"/>
</dbReference>
<feature type="domain" description="Peptidase S9 prolyl oligopeptidase catalytic" evidence="1">
    <location>
        <begin position="468"/>
        <end position="672"/>
    </location>
</feature>
<dbReference type="EMBL" id="SRPG01000079">
    <property type="protein sequence ID" value="TGN61571.1"/>
    <property type="molecule type" value="Genomic_DNA"/>
</dbReference>
<name>A0A4Z1C9L1_9RHOB</name>
<dbReference type="InterPro" id="IPR001375">
    <property type="entry name" value="Peptidase_S9_cat"/>
</dbReference>
<dbReference type="Gene3D" id="3.40.50.1820">
    <property type="entry name" value="alpha/beta hydrolase"/>
    <property type="match status" value="1"/>
</dbReference>
<dbReference type="InterPro" id="IPR051167">
    <property type="entry name" value="Prolyl_oligopep/macrocyclase"/>
</dbReference>
<dbReference type="PRINTS" id="PR00862">
    <property type="entry name" value="PROLIGOPTASE"/>
</dbReference>
<dbReference type="Proteomes" id="UP000297972">
    <property type="component" value="Unassembled WGS sequence"/>
</dbReference>
<dbReference type="GO" id="GO:0004252">
    <property type="term" value="F:serine-type endopeptidase activity"/>
    <property type="evidence" value="ECO:0007669"/>
    <property type="project" value="InterPro"/>
</dbReference>
<dbReference type="PANTHER" id="PTHR42881">
    <property type="entry name" value="PROLYL ENDOPEPTIDASE"/>
    <property type="match status" value="1"/>
</dbReference>
<evidence type="ECO:0000313" key="2">
    <source>
        <dbReference type="EMBL" id="TGN61571.1"/>
    </source>
</evidence>
<comment type="caution">
    <text evidence="2">The sequence shown here is derived from an EMBL/GenBank/DDBJ whole genome shotgun (WGS) entry which is preliminary data.</text>
</comment>